<evidence type="ECO:0000313" key="4">
    <source>
        <dbReference type="Proteomes" id="UP000243052"/>
    </source>
</evidence>
<evidence type="ECO:0000259" key="2">
    <source>
        <dbReference type="Pfam" id="PF22048"/>
    </source>
</evidence>
<keyword evidence="4" id="KW-1185">Reference proteome</keyword>
<dbReference type="Proteomes" id="UP000243052">
    <property type="component" value="Chromosome viii"/>
</dbReference>
<evidence type="ECO:0000256" key="1">
    <source>
        <dbReference type="SAM" id="MobiDB-lite"/>
    </source>
</evidence>
<reference evidence="3 4" key="1">
    <citation type="submission" date="2016-01" db="EMBL/GenBank/DDBJ databases">
        <title>Genome sequence of the yeast Holleya sinecauda.</title>
        <authorList>
            <person name="Dietrich F.S."/>
        </authorList>
    </citation>
    <scope>NUCLEOTIDE SEQUENCE [LARGE SCALE GENOMIC DNA]</scope>
    <source>
        <strain evidence="3 4">ATCC 58844</strain>
    </source>
</reference>
<feature type="compositionally biased region" description="Basic and acidic residues" evidence="1">
    <location>
        <begin position="1"/>
        <end position="10"/>
    </location>
</feature>
<feature type="domain" description="LSO1/LSO2" evidence="2">
    <location>
        <begin position="10"/>
        <end position="78"/>
    </location>
</feature>
<dbReference type="OrthoDB" id="4069860at2759"/>
<dbReference type="Pfam" id="PF22048">
    <property type="entry name" value="LSO1_2-like"/>
    <property type="match status" value="1"/>
</dbReference>
<organism evidence="3 4">
    <name type="scientific">Eremothecium sinecaudum</name>
    <dbReference type="NCBI Taxonomy" id="45286"/>
    <lineage>
        <taxon>Eukaryota</taxon>
        <taxon>Fungi</taxon>
        <taxon>Dikarya</taxon>
        <taxon>Ascomycota</taxon>
        <taxon>Saccharomycotina</taxon>
        <taxon>Saccharomycetes</taxon>
        <taxon>Saccharomycetales</taxon>
        <taxon>Saccharomycetaceae</taxon>
        <taxon>Eremothecium</taxon>
    </lineage>
</organism>
<feature type="compositionally biased region" description="Basic and acidic residues" evidence="1">
    <location>
        <begin position="18"/>
        <end position="46"/>
    </location>
</feature>
<sequence length="93" mass="10470">MGKRFSESAAKKLAGQARKKEQAAAKDRAERERMESEEAQKWEEGAKTPNQKKLLEMQKREEKLRAKQERESLLAAEEEALGKGGKGKKGGKK</sequence>
<accession>A0A109V0D3</accession>
<evidence type="ECO:0000313" key="3">
    <source>
        <dbReference type="EMBL" id="AMD22813.1"/>
    </source>
</evidence>
<protein>
    <submittedName>
        <fullName evidence="3">HHR044Wp</fullName>
    </submittedName>
</protein>
<feature type="region of interest" description="Disordered" evidence="1">
    <location>
        <begin position="1"/>
        <end position="93"/>
    </location>
</feature>
<feature type="compositionally biased region" description="Basic and acidic residues" evidence="1">
    <location>
        <begin position="53"/>
        <end position="72"/>
    </location>
</feature>
<gene>
    <name evidence="3" type="ORF">AW171_hschr84872</name>
</gene>
<name>A0A109V0D3_9SACH</name>
<dbReference type="InterPro" id="IPR054413">
    <property type="entry name" value="LSO1/2"/>
</dbReference>
<dbReference type="RefSeq" id="XP_017989809.1">
    <property type="nucleotide sequence ID" value="XM_018134320.1"/>
</dbReference>
<dbReference type="GeneID" id="28726178"/>
<proteinExistence type="predicted"/>
<dbReference type="EMBL" id="CP014248">
    <property type="protein sequence ID" value="AMD22813.1"/>
    <property type="molecule type" value="Genomic_DNA"/>
</dbReference>
<dbReference type="STRING" id="45286.A0A109V0D3"/>
<dbReference type="AlphaFoldDB" id="A0A109V0D3"/>